<dbReference type="Proteomes" id="UP001567537">
    <property type="component" value="Unassembled WGS sequence"/>
</dbReference>
<evidence type="ECO:0000256" key="1">
    <source>
        <dbReference type="SAM" id="MobiDB-lite"/>
    </source>
</evidence>
<keyword evidence="3" id="KW-1185">Reference proteome</keyword>
<comment type="caution">
    <text evidence="2">The sequence shown here is derived from an EMBL/GenBank/DDBJ whole genome shotgun (WGS) entry which is preliminary data.</text>
</comment>
<evidence type="ECO:0000313" key="2">
    <source>
        <dbReference type="EMBL" id="MEZ3177479.1"/>
    </source>
</evidence>
<evidence type="ECO:0008006" key="4">
    <source>
        <dbReference type="Google" id="ProtNLM"/>
    </source>
</evidence>
<reference evidence="2 3" key="1">
    <citation type="journal article" date="2021" name="Res Sq">
        <title>Streptomyces Pimoensis sp. nov., Isolated From the Taklimakan Desert in Xinjiang, China.</title>
        <authorList>
            <person name="Zhang P."/>
            <person name="Luo X."/>
            <person name="Luo X."/>
            <person name="Liu Z."/>
            <person name="Xia Z."/>
            <person name="Wan C."/>
            <person name="zhang L."/>
        </authorList>
    </citation>
    <scope>NUCLEOTIDE SEQUENCE [LARGE SCALE GENOMIC DNA]</scope>
    <source>
        <strain evidence="2 3">TRM75549</strain>
    </source>
</reference>
<gene>
    <name evidence="2" type="ORF">KYY02_01750</name>
</gene>
<proteinExistence type="predicted"/>
<protein>
    <recommendedName>
        <fullName evidence="4">Serine/threonine protein kinase</fullName>
    </recommendedName>
</protein>
<evidence type="ECO:0000313" key="3">
    <source>
        <dbReference type="Proteomes" id="UP001567537"/>
    </source>
</evidence>
<name>A0ABV4IS36_9ACTN</name>
<dbReference type="RefSeq" id="WP_371235562.1">
    <property type="nucleotide sequence ID" value="NZ_JAHWZY010000001.1"/>
</dbReference>
<organism evidence="2 3">
    <name type="scientific">Streptomyces pimonensis</name>
    <dbReference type="NCBI Taxonomy" id="2860288"/>
    <lineage>
        <taxon>Bacteria</taxon>
        <taxon>Bacillati</taxon>
        <taxon>Actinomycetota</taxon>
        <taxon>Actinomycetes</taxon>
        <taxon>Kitasatosporales</taxon>
        <taxon>Streptomycetaceae</taxon>
        <taxon>Streptomyces</taxon>
    </lineage>
</organism>
<sequence length="146" mass="16315">MRDRPSDDSDGTLVSFTDPSGMVRIETDRDLRSEDEDIEASASEEAFSHWNELKDGEYGWGIASAPALGGQPRETTYKDREAATNTIVCTTTATPPVVHEAQVTYYRNEDGDMYRLRVVYPGKGHFAEDGREIARTVLGSWDVHEL</sequence>
<accession>A0ABV4IS36</accession>
<dbReference type="EMBL" id="JAHWZY010000001">
    <property type="protein sequence ID" value="MEZ3177479.1"/>
    <property type="molecule type" value="Genomic_DNA"/>
</dbReference>
<feature type="region of interest" description="Disordered" evidence="1">
    <location>
        <begin position="1"/>
        <end position="46"/>
    </location>
</feature>